<reference evidence="2" key="1">
    <citation type="journal article" date="2014" name="Int. J. Syst. Evol. Microbiol.">
        <title>Complete genome sequence of Corynebacterium casei LMG S-19264T (=DSM 44701T), isolated from a smear-ripened cheese.</title>
        <authorList>
            <consortium name="US DOE Joint Genome Institute (JGI-PGF)"/>
            <person name="Walter F."/>
            <person name="Albersmeier A."/>
            <person name="Kalinowski J."/>
            <person name="Ruckert C."/>
        </authorList>
    </citation>
    <scope>NUCLEOTIDE SEQUENCE</scope>
    <source>
        <strain evidence="2">JCM 14265</strain>
    </source>
</reference>
<sequence>MRRAGRKPDAVEQSFGVLASLSLRDAQFDEWQRDVRPRRQRRKQVEPLKDDADVLETKPGSLPSREVGGVRTAHRHRTVGRDVERREEVEEG</sequence>
<dbReference type="EMBL" id="BAAADQ010000012">
    <property type="protein sequence ID" value="GAA0546125.1"/>
    <property type="molecule type" value="Genomic_DNA"/>
</dbReference>
<name>A0AAV3SSS8_9EURY</name>
<accession>A0AAV3SSS8</accession>
<comment type="caution">
    <text evidence="2">The sequence shown here is derived from an EMBL/GenBank/DDBJ whole genome shotgun (WGS) entry which is preliminary data.</text>
</comment>
<organism evidence="2 3">
    <name type="scientific">Halorubrum ejinorense</name>
    <dbReference type="NCBI Taxonomy" id="425309"/>
    <lineage>
        <taxon>Archaea</taxon>
        <taxon>Methanobacteriati</taxon>
        <taxon>Methanobacteriota</taxon>
        <taxon>Stenosarchaea group</taxon>
        <taxon>Halobacteria</taxon>
        <taxon>Halobacteriales</taxon>
        <taxon>Haloferacaceae</taxon>
        <taxon>Halorubrum</taxon>
    </lineage>
</organism>
<gene>
    <name evidence="2" type="ORF">GCM10008994_21300</name>
</gene>
<dbReference type="Proteomes" id="UP001501425">
    <property type="component" value="Unassembled WGS sequence"/>
</dbReference>
<evidence type="ECO:0000313" key="3">
    <source>
        <dbReference type="Proteomes" id="UP001501425"/>
    </source>
</evidence>
<evidence type="ECO:0000313" key="2">
    <source>
        <dbReference type="EMBL" id="GAA0546125.1"/>
    </source>
</evidence>
<dbReference type="AlphaFoldDB" id="A0AAV3SSS8"/>
<proteinExistence type="predicted"/>
<feature type="compositionally biased region" description="Basic and acidic residues" evidence="1">
    <location>
        <begin position="79"/>
        <end position="92"/>
    </location>
</feature>
<evidence type="ECO:0000256" key="1">
    <source>
        <dbReference type="SAM" id="MobiDB-lite"/>
    </source>
</evidence>
<feature type="region of interest" description="Disordered" evidence="1">
    <location>
        <begin position="35"/>
        <end position="92"/>
    </location>
</feature>
<feature type="compositionally biased region" description="Basic and acidic residues" evidence="1">
    <location>
        <begin position="35"/>
        <end position="56"/>
    </location>
</feature>
<protein>
    <submittedName>
        <fullName evidence="2">Uncharacterized protein</fullName>
    </submittedName>
</protein>
<reference evidence="2" key="2">
    <citation type="submission" date="2023-12" db="EMBL/GenBank/DDBJ databases">
        <authorList>
            <person name="Sun Q."/>
            <person name="Inoue M."/>
        </authorList>
    </citation>
    <scope>NUCLEOTIDE SEQUENCE</scope>
    <source>
        <strain evidence="2">JCM 14265</strain>
    </source>
</reference>